<evidence type="ECO:0000256" key="1">
    <source>
        <dbReference type="SAM" id="Phobius"/>
    </source>
</evidence>
<dbReference type="Proteomes" id="UP000052167">
    <property type="component" value="Unassembled WGS sequence"/>
</dbReference>
<feature type="transmembrane region" description="Helical" evidence="1">
    <location>
        <begin position="51"/>
        <end position="73"/>
    </location>
</feature>
<sequence>MVVTDLTIAEVEQTKLLANALDRTSTACVTVGVVTPIAALLYGIGPTAVQLGLAVLGYFLGWLMIAVFLHHMARRVLRKLR</sequence>
<evidence type="ECO:0000313" key="3">
    <source>
        <dbReference type="Proteomes" id="UP000052167"/>
    </source>
</evidence>
<protein>
    <submittedName>
        <fullName evidence="2">Uncharacterized protein</fullName>
    </submittedName>
</protein>
<comment type="caution">
    <text evidence="2">The sequence shown here is derived from an EMBL/GenBank/DDBJ whole genome shotgun (WGS) entry which is preliminary data.</text>
</comment>
<name>A0A922T7V6_9HYPH</name>
<keyword evidence="3" id="KW-1185">Reference proteome</keyword>
<dbReference type="AlphaFoldDB" id="A0A922T7V6"/>
<feature type="transmembrane region" description="Helical" evidence="1">
    <location>
        <begin position="25"/>
        <end position="45"/>
    </location>
</feature>
<proteinExistence type="predicted"/>
<gene>
    <name evidence="2" type="ORF">GV68_24530</name>
</gene>
<keyword evidence="1" id="KW-0812">Transmembrane</keyword>
<reference evidence="2 3" key="1">
    <citation type="submission" date="2014-06" db="EMBL/GenBank/DDBJ databases">
        <title>Rhizobium pelagicum/R2-400B4.</title>
        <authorList>
            <person name="Kimes N.E."/>
            <person name="Lopez-Perez M."/>
        </authorList>
    </citation>
    <scope>NUCLEOTIDE SEQUENCE [LARGE SCALE GENOMIC DNA]</scope>
    <source>
        <strain evidence="2 3">R2-400B4</strain>
    </source>
</reference>
<organism evidence="2 3">
    <name type="scientific">Pseudorhizobium pelagicum</name>
    <dbReference type="NCBI Taxonomy" id="1509405"/>
    <lineage>
        <taxon>Bacteria</taxon>
        <taxon>Pseudomonadati</taxon>
        <taxon>Pseudomonadota</taxon>
        <taxon>Alphaproteobacteria</taxon>
        <taxon>Hyphomicrobiales</taxon>
        <taxon>Rhizobiaceae</taxon>
        <taxon>Rhizobium/Agrobacterium group</taxon>
        <taxon>Pseudorhizobium</taxon>
    </lineage>
</organism>
<accession>A0A922T7V6</accession>
<keyword evidence="1" id="KW-1133">Transmembrane helix</keyword>
<keyword evidence="1" id="KW-0472">Membrane</keyword>
<evidence type="ECO:0000313" key="2">
    <source>
        <dbReference type="EMBL" id="KEQ09588.1"/>
    </source>
</evidence>
<dbReference type="EMBL" id="JOKJ01000007">
    <property type="protein sequence ID" value="KEQ09588.1"/>
    <property type="molecule type" value="Genomic_DNA"/>
</dbReference>